<keyword evidence="6" id="KW-1185">Reference proteome</keyword>
<dbReference type="AlphaFoldDB" id="A0AA36JD05"/>
<accession>A0AA36JD05</accession>
<keyword evidence="2" id="KW-0539">Nucleus</keyword>
<dbReference type="InterPro" id="IPR036910">
    <property type="entry name" value="HMG_box_dom_sf"/>
</dbReference>
<dbReference type="GO" id="GO:0003677">
    <property type="term" value="F:DNA binding"/>
    <property type="evidence" value="ECO:0007669"/>
    <property type="project" value="UniProtKB-UniRule"/>
</dbReference>
<evidence type="ECO:0000256" key="3">
    <source>
        <dbReference type="SAM" id="MobiDB-lite"/>
    </source>
</evidence>
<dbReference type="Proteomes" id="UP001178507">
    <property type="component" value="Unassembled WGS sequence"/>
</dbReference>
<dbReference type="EMBL" id="CAUJNA010003469">
    <property type="protein sequence ID" value="CAJ1402834.1"/>
    <property type="molecule type" value="Genomic_DNA"/>
</dbReference>
<feature type="domain" description="HMG box" evidence="4">
    <location>
        <begin position="94"/>
        <end position="163"/>
    </location>
</feature>
<dbReference type="GO" id="GO:0005634">
    <property type="term" value="C:nucleus"/>
    <property type="evidence" value="ECO:0007669"/>
    <property type="project" value="UniProtKB-UniRule"/>
</dbReference>
<dbReference type="Pfam" id="PF00505">
    <property type="entry name" value="HMG_box"/>
    <property type="match status" value="2"/>
</dbReference>
<reference evidence="5" key="1">
    <citation type="submission" date="2023-08" db="EMBL/GenBank/DDBJ databases">
        <authorList>
            <person name="Chen Y."/>
            <person name="Shah S."/>
            <person name="Dougan E. K."/>
            <person name="Thang M."/>
            <person name="Chan C."/>
        </authorList>
    </citation>
    <scope>NUCLEOTIDE SEQUENCE</scope>
</reference>
<dbReference type="SUPFAM" id="SSF47095">
    <property type="entry name" value="HMG-box"/>
    <property type="match status" value="2"/>
</dbReference>
<feature type="domain" description="HMG box" evidence="4">
    <location>
        <begin position="6"/>
        <end position="74"/>
    </location>
</feature>
<gene>
    <name evidence="5" type="ORF">EVOR1521_LOCUS25625</name>
</gene>
<sequence>MANEQPRRPASAYFLWLTASREEIAKGLGTKKASEVSKKAGELWKAMSEGEKQEFEVQARSLKSEYDKRMSLFKAQGGVVTRKRPAEAKEDKPRRPAGGAYGCFLAAEREEIAKSLPEGHKMTDVGKAAGERWRSLTEEEKQPYEEEYQKKLAEYKEAKQSYEETRTIDLVELARPNKKAMAGA</sequence>
<name>A0AA36JD05_9DINO</name>
<dbReference type="Gene3D" id="1.10.30.10">
    <property type="entry name" value="High mobility group box domain"/>
    <property type="match status" value="2"/>
</dbReference>
<dbReference type="PRINTS" id="PR00886">
    <property type="entry name" value="HIGHMOBLTY12"/>
</dbReference>
<evidence type="ECO:0000313" key="5">
    <source>
        <dbReference type="EMBL" id="CAJ1402834.1"/>
    </source>
</evidence>
<comment type="caution">
    <text evidence="5">The sequence shown here is derived from an EMBL/GenBank/DDBJ whole genome shotgun (WGS) entry which is preliminary data.</text>
</comment>
<proteinExistence type="predicted"/>
<dbReference type="SMART" id="SM00398">
    <property type="entry name" value="HMG"/>
    <property type="match status" value="2"/>
</dbReference>
<evidence type="ECO:0000256" key="2">
    <source>
        <dbReference type="PROSITE-ProRule" id="PRU00267"/>
    </source>
</evidence>
<organism evidence="5 6">
    <name type="scientific">Effrenium voratum</name>
    <dbReference type="NCBI Taxonomy" id="2562239"/>
    <lineage>
        <taxon>Eukaryota</taxon>
        <taxon>Sar</taxon>
        <taxon>Alveolata</taxon>
        <taxon>Dinophyceae</taxon>
        <taxon>Suessiales</taxon>
        <taxon>Symbiodiniaceae</taxon>
        <taxon>Effrenium</taxon>
    </lineage>
</organism>
<feature type="DNA-binding region" description="HMG box" evidence="2">
    <location>
        <begin position="6"/>
        <end position="74"/>
    </location>
</feature>
<feature type="region of interest" description="Disordered" evidence="3">
    <location>
        <begin position="77"/>
        <end position="99"/>
    </location>
</feature>
<evidence type="ECO:0000313" key="6">
    <source>
        <dbReference type="Proteomes" id="UP001178507"/>
    </source>
</evidence>
<keyword evidence="1 2" id="KW-0238">DNA-binding</keyword>
<dbReference type="InterPro" id="IPR009071">
    <property type="entry name" value="HMG_box_dom"/>
</dbReference>
<evidence type="ECO:0000256" key="1">
    <source>
        <dbReference type="ARBA" id="ARBA00023125"/>
    </source>
</evidence>
<protein>
    <recommendedName>
        <fullName evidence="4">HMG box domain-containing protein</fullName>
    </recommendedName>
</protein>
<dbReference type="InterPro" id="IPR050342">
    <property type="entry name" value="HMGB"/>
</dbReference>
<dbReference type="PROSITE" id="PS50118">
    <property type="entry name" value="HMG_BOX_2"/>
    <property type="match status" value="2"/>
</dbReference>
<feature type="compositionally biased region" description="Basic and acidic residues" evidence="3">
    <location>
        <begin position="84"/>
        <end position="94"/>
    </location>
</feature>
<feature type="DNA-binding region" description="HMG box" evidence="2">
    <location>
        <begin position="94"/>
        <end position="163"/>
    </location>
</feature>
<evidence type="ECO:0000259" key="4">
    <source>
        <dbReference type="PROSITE" id="PS50118"/>
    </source>
</evidence>
<dbReference type="PANTHER" id="PTHR48112">
    <property type="entry name" value="HIGH MOBILITY GROUP PROTEIN DSP1"/>
    <property type="match status" value="1"/>
</dbReference>